<accession>A0A842JGF3</accession>
<dbReference type="AlphaFoldDB" id="A0A842JGF3"/>
<evidence type="ECO:0000313" key="3">
    <source>
        <dbReference type="EMBL" id="MBC2888988.1"/>
    </source>
</evidence>
<feature type="region of interest" description="Disordered" evidence="1">
    <location>
        <begin position="106"/>
        <end position="136"/>
    </location>
</feature>
<keyword evidence="2" id="KW-1133">Transmembrane helix</keyword>
<organism evidence="3 4">
    <name type="scientific">Gordonibacter massiliensis</name>
    <name type="common">ex Traore et al. 2017</name>
    <dbReference type="NCBI Taxonomy" id="1841863"/>
    <lineage>
        <taxon>Bacteria</taxon>
        <taxon>Bacillati</taxon>
        <taxon>Actinomycetota</taxon>
        <taxon>Coriobacteriia</taxon>
        <taxon>Eggerthellales</taxon>
        <taxon>Eggerthellaceae</taxon>
        <taxon>Gordonibacter</taxon>
    </lineage>
</organism>
<keyword evidence="4" id="KW-1185">Reference proteome</keyword>
<dbReference type="RefSeq" id="WP_185904881.1">
    <property type="nucleotide sequence ID" value="NZ_JACMSE010000003.1"/>
</dbReference>
<dbReference type="Proteomes" id="UP000587396">
    <property type="component" value="Unassembled WGS sequence"/>
</dbReference>
<dbReference type="EMBL" id="JACMSE010000003">
    <property type="protein sequence ID" value="MBC2888988.1"/>
    <property type="molecule type" value="Genomic_DNA"/>
</dbReference>
<feature type="compositionally biased region" description="Low complexity" evidence="1">
    <location>
        <begin position="214"/>
        <end position="223"/>
    </location>
</feature>
<name>A0A842JGF3_9ACTN</name>
<feature type="region of interest" description="Disordered" evidence="1">
    <location>
        <begin position="204"/>
        <end position="223"/>
    </location>
</feature>
<proteinExistence type="predicted"/>
<evidence type="ECO:0000256" key="1">
    <source>
        <dbReference type="SAM" id="MobiDB-lite"/>
    </source>
</evidence>
<reference evidence="3 4" key="1">
    <citation type="submission" date="2020-08" db="EMBL/GenBank/DDBJ databases">
        <authorList>
            <person name="Liu C."/>
            <person name="Sun Q."/>
        </authorList>
    </citation>
    <scope>NUCLEOTIDE SEQUENCE [LARGE SCALE GENOMIC DNA]</scope>
    <source>
        <strain evidence="3 4">N22</strain>
    </source>
</reference>
<keyword evidence="2" id="KW-0812">Transmembrane</keyword>
<evidence type="ECO:0000313" key="4">
    <source>
        <dbReference type="Proteomes" id="UP000587396"/>
    </source>
</evidence>
<evidence type="ECO:0000256" key="2">
    <source>
        <dbReference type="SAM" id="Phobius"/>
    </source>
</evidence>
<feature type="transmembrane region" description="Helical" evidence="2">
    <location>
        <begin position="36"/>
        <end position="55"/>
    </location>
</feature>
<keyword evidence="2" id="KW-0472">Membrane</keyword>
<feature type="transmembrane region" description="Helical" evidence="2">
    <location>
        <begin position="145"/>
        <end position="167"/>
    </location>
</feature>
<feature type="transmembrane region" description="Helical" evidence="2">
    <location>
        <begin position="67"/>
        <end position="86"/>
    </location>
</feature>
<comment type="caution">
    <text evidence="3">The sequence shown here is derived from an EMBL/GenBank/DDBJ whole genome shotgun (WGS) entry which is preliminary data.</text>
</comment>
<protein>
    <submittedName>
        <fullName evidence="3">Uncharacterized protein</fullName>
    </submittedName>
</protein>
<gene>
    <name evidence="3" type="ORF">H7313_06450</name>
</gene>
<feature type="transmembrane region" description="Helical" evidence="2">
    <location>
        <begin position="173"/>
        <end position="192"/>
    </location>
</feature>
<sequence length="223" mass="25054">MKHGIPHPPTVEQTVHDQQSDETITALLSMYRKYRYAVFALGTCCIALLGASMALYKGGVIDGEVQFMMIMGSYIFVAVILFITFMRVRPIKADIRAWNDALKREQNPSMRAKGGKKGKRAPEPPASLAKSSKHPQTREYKRTRLLWRVLIVVAVVIMFSAMALIRMNPGDTTTPILVLTSSYIFLFGAVYLELKKLKPMRVAWQKQQGKKKSTSASKKTGDQ</sequence>